<evidence type="ECO:0000313" key="9">
    <source>
        <dbReference type="Proteomes" id="UP000184474"/>
    </source>
</evidence>
<feature type="transmembrane region" description="Helical" evidence="7">
    <location>
        <begin position="6"/>
        <end position="27"/>
    </location>
</feature>
<dbReference type="GO" id="GO:0005886">
    <property type="term" value="C:plasma membrane"/>
    <property type="evidence" value="ECO:0007669"/>
    <property type="project" value="UniProtKB-SubCell"/>
</dbReference>
<dbReference type="RefSeq" id="WP_073121730.1">
    <property type="nucleotide sequence ID" value="NZ_FRAA01000002.1"/>
</dbReference>
<name>A0A1M6PA06_REIAG</name>
<feature type="transmembrane region" description="Helical" evidence="7">
    <location>
        <begin position="112"/>
        <end position="129"/>
    </location>
</feature>
<dbReference type="PANTHER" id="PTHR33508">
    <property type="entry name" value="UPF0056 MEMBRANE PROTEIN YHCE"/>
    <property type="match status" value="1"/>
</dbReference>
<sequence>MLNDAFYDSLGLMLFMLNPFLLIVYLIDLIEELDSKTFATVLIRAGIISGGCYVIFAVLGNEIFNTLFKADFASFQIFGGIIFLITGVKYVFDGNKAIKSLRGEPKYVQGGIVMPIMVGPGTISASIIVGQRLDYVPAIGIILVSLVVCITTVILLKELYTKVKKKNEALLLKYIDIIGRVAALLIGTFSIEMIMSGIKAWVAKF</sequence>
<feature type="transmembrane region" description="Helical" evidence="7">
    <location>
        <begin position="177"/>
        <end position="202"/>
    </location>
</feature>
<dbReference type="Proteomes" id="UP000184474">
    <property type="component" value="Unassembled WGS sequence"/>
</dbReference>
<reference evidence="9" key="1">
    <citation type="submission" date="2016-11" db="EMBL/GenBank/DDBJ databases">
        <authorList>
            <person name="Varghese N."/>
            <person name="Submissions S."/>
        </authorList>
    </citation>
    <scope>NUCLEOTIDE SEQUENCE [LARGE SCALE GENOMIC DNA]</scope>
    <source>
        <strain evidence="9">DSM 26134</strain>
    </source>
</reference>
<proteinExistence type="inferred from homology"/>
<evidence type="ECO:0000256" key="7">
    <source>
        <dbReference type="RuleBase" id="RU362048"/>
    </source>
</evidence>
<keyword evidence="6 7" id="KW-0472">Membrane</keyword>
<feature type="transmembrane region" description="Helical" evidence="7">
    <location>
        <begin position="135"/>
        <end position="156"/>
    </location>
</feature>
<dbReference type="AlphaFoldDB" id="A0A1M6PA06"/>
<evidence type="ECO:0000256" key="1">
    <source>
        <dbReference type="ARBA" id="ARBA00004651"/>
    </source>
</evidence>
<keyword evidence="9" id="KW-1185">Reference proteome</keyword>
<dbReference type="EMBL" id="FRAA01000002">
    <property type="protein sequence ID" value="SHK04801.1"/>
    <property type="molecule type" value="Genomic_DNA"/>
</dbReference>
<keyword evidence="4 7" id="KW-0812">Transmembrane</keyword>
<evidence type="ECO:0000256" key="3">
    <source>
        <dbReference type="ARBA" id="ARBA00022475"/>
    </source>
</evidence>
<evidence type="ECO:0000256" key="6">
    <source>
        <dbReference type="ARBA" id="ARBA00023136"/>
    </source>
</evidence>
<dbReference type="STRING" id="156994.SAMN04488028_102611"/>
<protein>
    <recommendedName>
        <fullName evidence="7">UPF0056 membrane protein</fullName>
    </recommendedName>
</protein>
<accession>A0A1M6PA06</accession>
<feature type="transmembrane region" description="Helical" evidence="7">
    <location>
        <begin position="72"/>
        <end position="92"/>
    </location>
</feature>
<dbReference type="Pfam" id="PF01914">
    <property type="entry name" value="MarC"/>
    <property type="match status" value="1"/>
</dbReference>
<evidence type="ECO:0000256" key="4">
    <source>
        <dbReference type="ARBA" id="ARBA00022692"/>
    </source>
</evidence>
<organism evidence="8 9">
    <name type="scientific">Reichenbachiella agariperforans</name>
    <dbReference type="NCBI Taxonomy" id="156994"/>
    <lineage>
        <taxon>Bacteria</taxon>
        <taxon>Pseudomonadati</taxon>
        <taxon>Bacteroidota</taxon>
        <taxon>Cytophagia</taxon>
        <taxon>Cytophagales</taxon>
        <taxon>Reichenbachiellaceae</taxon>
        <taxon>Reichenbachiella</taxon>
    </lineage>
</organism>
<gene>
    <name evidence="8" type="ORF">SAMN04488028_102611</name>
</gene>
<feature type="transmembrane region" description="Helical" evidence="7">
    <location>
        <begin position="39"/>
        <end position="60"/>
    </location>
</feature>
<evidence type="ECO:0000313" key="8">
    <source>
        <dbReference type="EMBL" id="SHK04801.1"/>
    </source>
</evidence>
<dbReference type="InterPro" id="IPR002771">
    <property type="entry name" value="Multi_antbiot-R_MarC"/>
</dbReference>
<keyword evidence="5 7" id="KW-1133">Transmembrane helix</keyword>
<evidence type="ECO:0000256" key="5">
    <source>
        <dbReference type="ARBA" id="ARBA00022989"/>
    </source>
</evidence>
<comment type="similarity">
    <text evidence="2 7">Belongs to the UPF0056 (MarC) family.</text>
</comment>
<dbReference type="PANTHER" id="PTHR33508:SF1">
    <property type="entry name" value="UPF0056 MEMBRANE PROTEIN YHCE"/>
    <property type="match status" value="1"/>
</dbReference>
<comment type="subcellular location">
    <subcellularLocation>
        <location evidence="1 7">Cell membrane</location>
        <topology evidence="1 7">Multi-pass membrane protein</topology>
    </subcellularLocation>
</comment>
<keyword evidence="3" id="KW-1003">Cell membrane</keyword>
<evidence type="ECO:0000256" key="2">
    <source>
        <dbReference type="ARBA" id="ARBA00009784"/>
    </source>
</evidence>